<dbReference type="EMBL" id="MT142256">
    <property type="protein sequence ID" value="QJA76988.1"/>
    <property type="molecule type" value="Genomic_DNA"/>
</dbReference>
<evidence type="ECO:0000313" key="1">
    <source>
        <dbReference type="EMBL" id="QJA55992.1"/>
    </source>
</evidence>
<dbReference type="EMBL" id="MT141193">
    <property type="protein sequence ID" value="QJA55992.1"/>
    <property type="molecule type" value="Genomic_DNA"/>
</dbReference>
<sequence length="585" mass="66079">MLGTANEEIKKNGELEKYTEPLRERMDEEFALYRGDEDVYDIPAEEGEWERIITNRAMVESNRIIEDLSYANRKLYIPISDEDREKRKDLTATENAAKGILYLADTLMQDSPLGSDLQSLMAKYWVIRGMSVKRFLLREEEDKLIPDFACWDGRNTQWVEGRRRYSWVGYTRWAHKSEVEDEYKGWNGQADASTGLVKLLDVWDCSEPGKTAQEGVIDCSSSEYLREPKQVKVNNVPLDYIPIHINTKRGMPLILDDNSENIKFTAQSYLTNNKNLFTIESRLLSYVLTAAAKDAKAPIIIEWNGQGPSPIEKFRNQDPNVAGRVIVLDTSKGEALSNPLPPSNTQHILQMYEALLGLLGIGGLNPVAFGRINQALPAQGIDILSHAAMANERAFKAGLEGDFVWLASEAVRQYKLGDFDEREIRGYDSSSNPFIIKVSPKKIDDNWRFVCKIEPDLLRDKVAMLNAAVMAIKSGILSKRTARDEYQIVTDTDLEEGKVAQEQFRELSGMGMLEGLLNYIKDYQKTKSPETLFLINHAYTNLMRLTAQGGNGDTPNMRPDNRVIASRMPMSNVPQPVNKPGGFAT</sequence>
<evidence type="ECO:0000313" key="2">
    <source>
        <dbReference type="EMBL" id="QJA76988.1"/>
    </source>
</evidence>
<reference evidence="2" key="1">
    <citation type="submission" date="2020-03" db="EMBL/GenBank/DDBJ databases">
        <title>The deep terrestrial virosphere.</title>
        <authorList>
            <person name="Holmfeldt K."/>
            <person name="Nilsson E."/>
            <person name="Simone D."/>
            <person name="Lopez-Fernandez M."/>
            <person name="Wu X."/>
            <person name="de Brujin I."/>
            <person name="Lundin D."/>
            <person name="Andersson A."/>
            <person name="Bertilsson S."/>
            <person name="Dopson M."/>
        </authorList>
    </citation>
    <scope>NUCLEOTIDE SEQUENCE</scope>
    <source>
        <strain evidence="2">MM415A01383</strain>
        <strain evidence="1">MM415B01946</strain>
    </source>
</reference>
<organism evidence="2">
    <name type="scientific">viral metagenome</name>
    <dbReference type="NCBI Taxonomy" id="1070528"/>
    <lineage>
        <taxon>unclassified sequences</taxon>
        <taxon>metagenomes</taxon>
        <taxon>organismal metagenomes</taxon>
    </lineage>
</organism>
<accession>A0A6M3K5G3</accession>
<gene>
    <name evidence="2" type="ORF">MM415A01383_0015</name>
    <name evidence="1" type="ORF">MM415B01946_0015</name>
</gene>
<dbReference type="AlphaFoldDB" id="A0A6M3K5G3"/>
<proteinExistence type="predicted"/>
<protein>
    <submittedName>
        <fullName evidence="2">Uncharacterized protein</fullName>
    </submittedName>
</protein>
<name>A0A6M3K5G3_9ZZZZ</name>